<dbReference type="PROSITE" id="PS51686">
    <property type="entry name" value="SAM_MT_RSMB_NOP"/>
    <property type="match status" value="1"/>
</dbReference>
<comment type="caution">
    <text evidence="7">Lacks conserved residue(s) required for the propagation of feature annotation.</text>
</comment>
<gene>
    <name evidence="10" type="ORF">DX130_10785</name>
</gene>
<dbReference type="GO" id="GO:0001510">
    <property type="term" value="P:RNA methylation"/>
    <property type="evidence" value="ECO:0007669"/>
    <property type="project" value="InterPro"/>
</dbReference>
<comment type="similarity">
    <text evidence="1 7">Belongs to the class I-like SAM-binding methyltransferase superfamily. RsmB/NOP family.</text>
</comment>
<dbReference type="InterPro" id="IPR018314">
    <property type="entry name" value="RsmB/NOL1/NOP2-like_CS"/>
</dbReference>
<dbReference type="AlphaFoldDB" id="A0A371PMM2"/>
<evidence type="ECO:0000256" key="7">
    <source>
        <dbReference type="PROSITE-ProRule" id="PRU01023"/>
    </source>
</evidence>
<dbReference type="InterPro" id="IPR027391">
    <property type="entry name" value="Nol1_Nop2_Fmu_2"/>
</dbReference>
<keyword evidence="11" id="KW-1185">Reference proteome</keyword>
<dbReference type="Pfam" id="PF13636">
    <property type="entry name" value="Methyltranf_PUA"/>
    <property type="match status" value="1"/>
</dbReference>
<evidence type="ECO:0000256" key="2">
    <source>
        <dbReference type="ARBA" id="ARBA00022490"/>
    </source>
</evidence>
<feature type="binding site" evidence="7">
    <location>
        <begin position="112"/>
        <end position="118"/>
    </location>
    <ligand>
        <name>S-adenosyl-L-methionine</name>
        <dbReference type="ChEBI" id="CHEBI:59789"/>
    </ligand>
</feature>
<dbReference type="PRINTS" id="PR02008">
    <property type="entry name" value="RCMTFAMILY"/>
</dbReference>
<keyword evidence="3 7" id="KW-0489">Methyltransferase</keyword>
<dbReference type="Pfam" id="PF17126">
    <property type="entry name" value="RsmF_methylt_CI"/>
    <property type="match status" value="1"/>
</dbReference>
<evidence type="ECO:0000256" key="5">
    <source>
        <dbReference type="ARBA" id="ARBA00022691"/>
    </source>
</evidence>
<dbReference type="InterPro" id="IPR023267">
    <property type="entry name" value="RCMT"/>
</dbReference>
<feature type="binding site" evidence="7">
    <location>
        <position position="136"/>
    </location>
    <ligand>
        <name>S-adenosyl-L-methionine</name>
        <dbReference type="ChEBI" id="CHEBI:59789"/>
    </ligand>
</feature>
<dbReference type="Proteomes" id="UP000261905">
    <property type="component" value="Unassembled WGS sequence"/>
</dbReference>
<evidence type="ECO:0000313" key="11">
    <source>
        <dbReference type="Proteomes" id="UP000261905"/>
    </source>
</evidence>
<evidence type="ECO:0000259" key="9">
    <source>
        <dbReference type="PROSITE" id="PS51686"/>
    </source>
</evidence>
<evidence type="ECO:0000313" key="10">
    <source>
        <dbReference type="EMBL" id="REK77454.1"/>
    </source>
</evidence>
<dbReference type="OrthoDB" id="9810297at2"/>
<keyword evidence="2" id="KW-0963">Cytoplasm</keyword>
<dbReference type="Gene3D" id="3.40.50.150">
    <property type="entry name" value="Vaccinia Virus protein VP39"/>
    <property type="match status" value="1"/>
</dbReference>
<keyword evidence="6 7" id="KW-0694">RNA-binding</keyword>
<dbReference type="CDD" id="cd02440">
    <property type="entry name" value="AdoMet_MTases"/>
    <property type="match status" value="1"/>
</dbReference>
<dbReference type="SUPFAM" id="SSF53335">
    <property type="entry name" value="S-adenosyl-L-methionine-dependent methyltransferases"/>
    <property type="match status" value="1"/>
</dbReference>
<dbReference type="PANTHER" id="PTHR22807:SF30">
    <property type="entry name" value="28S RRNA (CYTOSINE(4447)-C(5))-METHYLTRANSFERASE-RELATED"/>
    <property type="match status" value="1"/>
</dbReference>
<dbReference type="InterPro" id="IPR031340">
    <property type="entry name" value="RsmF_methylt_CI"/>
</dbReference>
<proteinExistence type="inferred from homology"/>
<dbReference type="InterPro" id="IPR031341">
    <property type="entry name" value="Methyltr_RsmF_N"/>
</dbReference>
<dbReference type="GO" id="GO:0003723">
    <property type="term" value="F:RNA binding"/>
    <property type="evidence" value="ECO:0007669"/>
    <property type="project" value="UniProtKB-UniRule"/>
</dbReference>
<evidence type="ECO:0000256" key="8">
    <source>
        <dbReference type="SAM" id="MobiDB-lite"/>
    </source>
</evidence>
<organism evidence="10 11">
    <name type="scientific">Paenibacillus paeoniae</name>
    <dbReference type="NCBI Taxonomy" id="2292705"/>
    <lineage>
        <taxon>Bacteria</taxon>
        <taxon>Bacillati</taxon>
        <taxon>Bacillota</taxon>
        <taxon>Bacilli</taxon>
        <taxon>Bacillales</taxon>
        <taxon>Paenibacillaceae</taxon>
        <taxon>Paenibacillus</taxon>
    </lineage>
</organism>
<dbReference type="CDD" id="cd21147">
    <property type="entry name" value="RsmF_methylt_CTD1"/>
    <property type="match status" value="1"/>
</dbReference>
<evidence type="ECO:0000256" key="1">
    <source>
        <dbReference type="ARBA" id="ARBA00007494"/>
    </source>
</evidence>
<keyword evidence="4 7" id="KW-0808">Transferase</keyword>
<evidence type="ECO:0000256" key="3">
    <source>
        <dbReference type="ARBA" id="ARBA00022603"/>
    </source>
</evidence>
<dbReference type="InterPro" id="IPR049560">
    <property type="entry name" value="MeTrfase_RsmB-F_NOP2_cat"/>
</dbReference>
<reference evidence="10 11" key="1">
    <citation type="submission" date="2018-08" db="EMBL/GenBank/DDBJ databases">
        <title>Paenibacillus sp. M4BSY-1, whole genome shotgun sequence.</title>
        <authorList>
            <person name="Tuo L."/>
        </authorList>
    </citation>
    <scope>NUCLEOTIDE SEQUENCE [LARGE SCALE GENOMIC DNA]</scope>
    <source>
        <strain evidence="10 11">M4BSY-1</strain>
    </source>
</reference>
<keyword evidence="5 7" id="KW-0949">S-adenosyl-L-methionine</keyword>
<feature type="binding site" evidence="7">
    <location>
        <position position="181"/>
    </location>
    <ligand>
        <name>S-adenosyl-L-methionine</name>
        <dbReference type="ChEBI" id="CHEBI:59789"/>
    </ligand>
</feature>
<protein>
    <submittedName>
        <fullName evidence="10">rRNA cytosine-C5-methyltransferase</fullName>
    </submittedName>
</protein>
<feature type="region of interest" description="Disordered" evidence="8">
    <location>
        <begin position="338"/>
        <end position="363"/>
    </location>
</feature>
<feature type="active site" description="Nucleophile" evidence="7">
    <location>
        <position position="234"/>
    </location>
</feature>
<dbReference type="GO" id="GO:0008173">
    <property type="term" value="F:RNA methyltransferase activity"/>
    <property type="evidence" value="ECO:0007669"/>
    <property type="project" value="InterPro"/>
</dbReference>
<dbReference type="RefSeq" id="WP_116045062.1">
    <property type="nucleotide sequence ID" value="NZ_QUBQ01000001.1"/>
</dbReference>
<evidence type="ECO:0000256" key="6">
    <source>
        <dbReference type="ARBA" id="ARBA00022884"/>
    </source>
</evidence>
<dbReference type="PANTHER" id="PTHR22807">
    <property type="entry name" value="NOP2 YEAST -RELATED NOL1/NOP2/FMU SUN DOMAIN-CONTAINING"/>
    <property type="match status" value="1"/>
</dbReference>
<dbReference type="Gene3D" id="2.30.130.60">
    <property type="match status" value="1"/>
</dbReference>
<dbReference type="InterPro" id="IPR029063">
    <property type="entry name" value="SAM-dependent_MTases_sf"/>
</dbReference>
<name>A0A371PMM2_9BACL</name>
<dbReference type="Pfam" id="PF17125">
    <property type="entry name" value="Methyltr_RsmF_N"/>
    <property type="match status" value="1"/>
</dbReference>
<dbReference type="PROSITE" id="PS01153">
    <property type="entry name" value="NOL1_NOP2_SUN"/>
    <property type="match status" value="1"/>
</dbReference>
<dbReference type="Pfam" id="PF01189">
    <property type="entry name" value="Methyltr_RsmB-F"/>
    <property type="match status" value="1"/>
</dbReference>
<sequence length="509" mass="56679">MGNIPAKFLAKMKNLLQAEYDNFMSSYEWPRVYGLRLNPLKIDADQWKQLSPMGENVRPVPWATEGYYYKEDERPGKHPHYHAGLYYIQEPSAMLPVELLDVRPGHRVLDLCAAPGGKTTQIAGKLKGEGVIVSNDNAAERTKALAKNIELSGVRNAAVLNEEPPALVPAFREWFDRILVDAPCSGEGMFRKDEGMAASWEKHSVERCTIMQRDILENASAMLAPGGLLVYSTCTFSPEENESQIADFLLRHPEFRVEEVRPPGGISPGRPEWIDAAASRELGADTTASLAGTVRLWPHLLEGEGHYAAVLRKSGETDSPRASLAIYEETQKEIVTPAVKRKKDKKRTEEARHARGGKSAVSEDDPISAWRKFAAEELQLDESAEAIHYGSIVYVPSVQLPSLDRLRVVRPGWYVGEAKKGRFVPSQALAMGLKRAESKRSISWNAESEEIQRYLKGETLFVRPEEMDIAQGAAAKGYVLVCVDGYPLGWGKYVDGMLKNELSSGWRQI</sequence>
<comment type="caution">
    <text evidence="10">The sequence shown here is derived from an EMBL/GenBank/DDBJ whole genome shotgun (WGS) entry which is preliminary data.</text>
</comment>
<dbReference type="EMBL" id="QUBQ01000001">
    <property type="protein sequence ID" value="REK77454.1"/>
    <property type="molecule type" value="Genomic_DNA"/>
</dbReference>
<accession>A0A371PMM2</accession>
<evidence type="ECO:0000256" key="4">
    <source>
        <dbReference type="ARBA" id="ARBA00022679"/>
    </source>
</evidence>
<dbReference type="InterPro" id="IPR001678">
    <property type="entry name" value="MeTrfase_RsmB-F_NOP2_dom"/>
</dbReference>
<feature type="domain" description="SAM-dependent MTase RsmB/NOP-type" evidence="9">
    <location>
        <begin position="23"/>
        <end position="314"/>
    </location>
</feature>
<dbReference type="Gene3D" id="3.30.70.1170">
    <property type="entry name" value="Sun protein, domain 3"/>
    <property type="match status" value="1"/>
</dbReference>